<feature type="non-terminal residue" evidence="1">
    <location>
        <position position="1"/>
    </location>
</feature>
<accession>A0AA86VF49</accession>
<sequence length="85" mass="9867">IVGYLIRRKYDCETSRRRSMSNRIIHEMANLRNQIPPPSWTFSPCSSSSSPLSEWTFQAEQYFGLTQTTLVQKWPCCPSLCRGVH</sequence>
<dbReference type="Gramene" id="rna-AYBTSS11_LOCUS12733">
    <property type="protein sequence ID" value="CAJ1947578.1"/>
    <property type="gene ID" value="gene-AYBTSS11_LOCUS12733"/>
</dbReference>
<evidence type="ECO:0000313" key="1">
    <source>
        <dbReference type="EMBL" id="CAJ1947578.1"/>
    </source>
</evidence>
<proteinExistence type="predicted"/>
<dbReference type="Proteomes" id="UP001189624">
    <property type="component" value="Chromosome 4"/>
</dbReference>
<organism evidence="1 2">
    <name type="scientific">Sphenostylis stenocarpa</name>
    <dbReference type="NCBI Taxonomy" id="92480"/>
    <lineage>
        <taxon>Eukaryota</taxon>
        <taxon>Viridiplantae</taxon>
        <taxon>Streptophyta</taxon>
        <taxon>Embryophyta</taxon>
        <taxon>Tracheophyta</taxon>
        <taxon>Spermatophyta</taxon>
        <taxon>Magnoliopsida</taxon>
        <taxon>eudicotyledons</taxon>
        <taxon>Gunneridae</taxon>
        <taxon>Pentapetalae</taxon>
        <taxon>rosids</taxon>
        <taxon>fabids</taxon>
        <taxon>Fabales</taxon>
        <taxon>Fabaceae</taxon>
        <taxon>Papilionoideae</taxon>
        <taxon>50 kb inversion clade</taxon>
        <taxon>NPAAA clade</taxon>
        <taxon>indigoferoid/millettioid clade</taxon>
        <taxon>Phaseoleae</taxon>
        <taxon>Sphenostylis</taxon>
    </lineage>
</organism>
<name>A0AA86VF49_9FABA</name>
<dbReference type="AlphaFoldDB" id="A0AA86VF49"/>
<evidence type="ECO:0000313" key="2">
    <source>
        <dbReference type="Proteomes" id="UP001189624"/>
    </source>
</evidence>
<gene>
    <name evidence="1" type="ORF">AYBTSS11_LOCUS12733</name>
</gene>
<keyword evidence="2" id="KW-1185">Reference proteome</keyword>
<protein>
    <submittedName>
        <fullName evidence="1">Uncharacterized protein</fullName>
    </submittedName>
</protein>
<dbReference type="EMBL" id="OY731401">
    <property type="protein sequence ID" value="CAJ1947578.1"/>
    <property type="molecule type" value="Genomic_DNA"/>
</dbReference>
<reference evidence="1" key="1">
    <citation type="submission" date="2023-10" db="EMBL/GenBank/DDBJ databases">
        <authorList>
            <person name="Domelevo Entfellner J.-B."/>
        </authorList>
    </citation>
    <scope>NUCLEOTIDE SEQUENCE</scope>
</reference>